<dbReference type="NCBIfam" id="TIGR01509">
    <property type="entry name" value="HAD-SF-IA-v3"/>
    <property type="match status" value="1"/>
</dbReference>
<dbReference type="CDD" id="cd07526">
    <property type="entry name" value="HAD_BPGM_like"/>
    <property type="match status" value="1"/>
</dbReference>
<accession>A0A9X2GFL7</accession>
<dbReference type="Proteomes" id="UP001139648">
    <property type="component" value="Unassembled WGS sequence"/>
</dbReference>
<dbReference type="Gene3D" id="1.10.150.240">
    <property type="entry name" value="Putative phosphatase, domain 2"/>
    <property type="match status" value="1"/>
</dbReference>
<dbReference type="InterPro" id="IPR023214">
    <property type="entry name" value="HAD_sf"/>
</dbReference>
<evidence type="ECO:0000313" key="6">
    <source>
        <dbReference type="Proteomes" id="UP001139648"/>
    </source>
</evidence>
<dbReference type="SFLD" id="SFLDG01135">
    <property type="entry name" value="C1.5.6:_HAD__Beta-PGM__Phospha"/>
    <property type="match status" value="1"/>
</dbReference>
<gene>
    <name evidence="5" type="ORF">HD597_001546</name>
</gene>
<dbReference type="PRINTS" id="PR00413">
    <property type="entry name" value="HADHALOGNASE"/>
</dbReference>
<dbReference type="Gene3D" id="3.40.50.1000">
    <property type="entry name" value="HAD superfamily/HAD-like"/>
    <property type="match status" value="1"/>
</dbReference>
<evidence type="ECO:0000256" key="3">
    <source>
        <dbReference type="ARBA" id="ARBA00022723"/>
    </source>
</evidence>
<evidence type="ECO:0000256" key="2">
    <source>
        <dbReference type="ARBA" id="ARBA00006171"/>
    </source>
</evidence>
<protein>
    <submittedName>
        <fullName evidence="5">HAD superfamily hydrolase (TIGR01509 family)</fullName>
    </submittedName>
</protein>
<dbReference type="SUPFAM" id="SSF56784">
    <property type="entry name" value="HAD-like"/>
    <property type="match status" value="1"/>
</dbReference>
<dbReference type="GO" id="GO:0046872">
    <property type="term" value="F:metal ion binding"/>
    <property type="evidence" value="ECO:0007669"/>
    <property type="project" value="UniProtKB-KW"/>
</dbReference>
<organism evidence="5 6">
    <name type="scientific">Nonomuraea thailandensis</name>
    <dbReference type="NCBI Taxonomy" id="1188745"/>
    <lineage>
        <taxon>Bacteria</taxon>
        <taxon>Bacillati</taxon>
        <taxon>Actinomycetota</taxon>
        <taxon>Actinomycetes</taxon>
        <taxon>Streptosporangiales</taxon>
        <taxon>Streptosporangiaceae</taxon>
        <taxon>Nonomuraea</taxon>
    </lineage>
</organism>
<evidence type="ECO:0000256" key="1">
    <source>
        <dbReference type="ARBA" id="ARBA00001946"/>
    </source>
</evidence>
<dbReference type="InterPro" id="IPR036412">
    <property type="entry name" value="HAD-like_sf"/>
</dbReference>
<evidence type="ECO:0000256" key="4">
    <source>
        <dbReference type="ARBA" id="ARBA00022842"/>
    </source>
</evidence>
<dbReference type="Pfam" id="PF00702">
    <property type="entry name" value="Hydrolase"/>
    <property type="match status" value="1"/>
</dbReference>
<keyword evidence="6" id="KW-1185">Reference proteome</keyword>
<keyword evidence="3" id="KW-0479">Metal-binding</keyword>
<proteinExistence type="inferred from homology"/>
<reference evidence="5" key="1">
    <citation type="submission" date="2022-06" db="EMBL/GenBank/DDBJ databases">
        <title>Sequencing the genomes of 1000 actinobacteria strains.</title>
        <authorList>
            <person name="Klenk H.-P."/>
        </authorList>
    </citation>
    <scope>NUCLEOTIDE SEQUENCE</scope>
    <source>
        <strain evidence="5">DSM 46694</strain>
    </source>
</reference>
<sequence>MSRIAREKGDGLTVELVIFDCDGVLVDSEPISVRVGTAALRRLGWDIDETEYAERFVGCTNEYWAEQVGQTPPGWREQVNADYAAAIAAELCAIDGIEAALDRLSIPYCVASNGRHPTIRRSLELTGLAGRFDGRVFSAEDVARGKPEPDLFLHAAATMGAEPGRCVVVEDSPFGVTAAMRAGMRCFAFAGGLTPPARLTGLGATLFHDPATLPDLIAALD</sequence>
<keyword evidence="4" id="KW-0460">Magnesium</keyword>
<dbReference type="PANTHER" id="PTHR46193:SF10">
    <property type="entry name" value="6-PHOSPHOGLUCONATE PHOSPHATASE"/>
    <property type="match status" value="1"/>
</dbReference>
<dbReference type="SFLD" id="SFLDG01129">
    <property type="entry name" value="C1.5:_HAD__Beta-PGM__Phosphata"/>
    <property type="match status" value="1"/>
</dbReference>
<dbReference type="EMBL" id="JAMZEB010000002">
    <property type="protein sequence ID" value="MCP2354526.1"/>
    <property type="molecule type" value="Genomic_DNA"/>
</dbReference>
<dbReference type="InterPro" id="IPR051600">
    <property type="entry name" value="Beta-PGM-like"/>
</dbReference>
<dbReference type="GO" id="GO:0016787">
    <property type="term" value="F:hydrolase activity"/>
    <property type="evidence" value="ECO:0007669"/>
    <property type="project" value="UniProtKB-KW"/>
</dbReference>
<keyword evidence="5" id="KW-0378">Hydrolase</keyword>
<name>A0A9X2GFL7_9ACTN</name>
<comment type="caution">
    <text evidence="5">The sequence shown here is derived from an EMBL/GenBank/DDBJ whole genome shotgun (WGS) entry which is preliminary data.</text>
</comment>
<dbReference type="AlphaFoldDB" id="A0A9X2GFL7"/>
<dbReference type="PANTHER" id="PTHR46193">
    <property type="entry name" value="6-PHOSPHOGLUCONATE PHOSPHATASE"/>
    <property type="match status" value="1"/>
</dbReference>
<evidence type="ECO:0000313" key="5">
    <source>
        <dbReference type="EMBL" id="MCP2354526.1"/>
    </source>
</evidence>
<comment type="similarity">
    <text evidence="2">Belongs to the HAD-like hydrolase superfamily. CbbY/CbbZ/Gph/YieH family.</text>
</comment>
<dbReference type="SFLD" id="SFLDS00003">
    <property type="entry name" value="Haloacid_Dehalogenase"/>
    <property type="match status" value="1"/>
</dbReference>
<dbReference type="RefSeq" id="WP_253741003.1">
    <property type="nucleotide sequence ID" value="NZ_BAABKA010000048.1"/>
</dbReference>
<comment type="cofactor">
    <cofactor evidence="1">
        <name>Mg(2+)</name>
        <dbReference type="ChEBI" id="CHEBI:18420"/>
    </cofactor>
</comment>
<dbReference type="InterPro" id="IPR023198">
    <property type="entry name" value="PGP-like_dom2"/>
</dbReference>
<dbReference type="InterPro" id="IPR006439">
    <property type="entry name" value="HAD-SF_hydro_IA"/>
</dbReference>